<evidence type="ECO:0000313" key="3">
    <source>
        <dbReference type="EMBL" id="BBX02990.1"/>
    </source>
</evidence>
<dbReference type="Pfam" id="PF12697">
    <property type="entry name" value="Abhydrolase_6"/>
    <property type="match status" value="1"/>
</dbReference>
<dbReference type="RefSeq" id="WP_083149734.1">
    <property type="nucleotide sequence ID" value="NZ_AP022560.1"/>
</dbReference>
<protein>
    <submittedName>
        <fullName evidence="3">Oxidoreductase</fullName>
    </submittedName>
</protein>
<reference evidence="3 4" key="1">
    <citation type="journal article" date="2019" name="Emerg. Microbes Infect.">
        <title>Comprehensive subspecies identification of 175 nontuberculous mycobacteria species based on 7547 genomic profiles.</title>
        <authorList>
            <person name="Matsumoto Y."/>
            <person name="Kinjo T."/>
            <person name="Motooka D."/>
            <person name="Nabeya D."/>
            <person name="Jung N."/>
            <person name="Uechi K."/>
            <person name="Horii T."/>
            <person name="Iida T."/>
            <person name="Fujita J."/>
            <person name="Nakamura S."/>
        </authorList>
    </citation>
    <scope>NUCLEOTIDE SEQUENCE [LARGE SCALE GENOMIC DNA]</scope>
    <source>
        <strain evidence="3 4">JCM 6375</strain>
    </source>
</reference>
<sequence>MKTVDVTAGTIEYREEGDPTGAPVVLLHGLLMNDTQWNLALPHLPTGFRYLLPVLPLGGHRIPMRDDAGLTMPGMVDVVADFLDALDLSNVTLVVTDWGGPLFLTDRGRDGRVARLVICPSEAFTNFPPGFPGKVTWAATRSTATVKLAMQQLRIARLRNRFFMFGMMAAKPIPQDIVEAWTDPGLTDIRIRRDLLKYARTKFDKTDLARATNRLADFRGDVLVLWSRNRVMPAAHAEALAELTGGTLRYVDDAKVLIMLDQPEATARAIGEFLSAPAGRSVASAPERRPHPTSRQRDRR</sequence>
<name>A0AAD1HDW8_9MYCO</name>
<dbReference type="SUPFAM" id="SSF53474">
    <property type="entry name" value="alpha/beta-Hydrolases"/>
    <property type="match status" value="1"/>
</dbReference>
<dbReference type="PANTHER" id="PTHR43798">
    <property type="entry name" value="MONOACYLGLYCEROL LIPASE"/>
    <property type="match status" value="1"/>
</dbReference>
<evidence type="ECO:0000259" key="2">
    <source>
        <dbReference type="Pfam" id="PF12697"/>
    </source>
</evidence>
<keyword evidence="4" id="KW-1185">Reference proteome</keyword>
<evidence type="ECO:0000313" key="4">
    <source>
        <dbReference type="Proteomes" id="UP000466681"/>
    </source>
</evidence>
<accession>A0AAD1HDW8</accession>
<dbReference type="GO" id="GO:0016020">
    <property type="term" value="C:membrane"/>
    <property type="evidence" value="ECO:0007669"/>
    <property type="project" value="TreeGrafter"/>
</dbReference>
<dbReference type="InterPro" id="IPR050266">
    <property type="entry name" value="AB_hydrolase_sf"/>
</dbReference>
<gene>
    <name evidence="3" type="ORF">MMOR_39260</name>
</gene>
<dbReference type="AlphaFoldDB" id="A0AAD1HDW8"/>
<dbReference type="KEGG" id="mmor:MMOR_39260"/>
<dbReference type="InterPro" id="IPR029058">
    <property type="entry name" value="AB_hydrolase_fold"/>
</dbReference>
<dbReference type="Proteomes" id="UP000466681">
    <property type="component" value="Chromosome"/>
</dbReference>
<dbReference type="PANTHER" id="PTHR43798:SF33">
    <property type="entry name" value="HYDROLASE, PUTATIVE (AFU_ORTHOLOGUE AFUA_2G14860)-RELATED"/>
    <property type="match status" value="1"/>
</dbReference>
<feature type="region of interest" description="Disordered" evidence="1">
    <location>
        <begin position="278"/>
        <end position="300"/>
    </location>
</feature>
<dbReference type="Gene3D" id="3.40.50.1820">
    <property type="entry name" value="alpha/beta hydrolase"/>
    <property type="match status" value="1"/>
</dbReference>
<feature type="domain" description="AB hydrolase-1" evidence="2">
    <location>
        <begin position="24"/>
        <end position="269"/>
    </location>
</feature>
<dbReference type="GO" id="GO:0003824">
    <property type="term" value="F:catalytic activity"/>
    <property type="evidence" value="ECO:0007669"/>
    <property type="project" value="UniProtKB-ARBA"/>
</dbReference>
<dbReference type="InterPro" id="IPR000073">
    <property type="entry name" value="AB_hydrolase_1"/>
</dbReference>
<dbReference type="EMBL" id="AP022560">
    <property type="protein sequence ID" value="BBX02990.1"/>
    <property type="molecule type" value="Genomic_DNA"/>
</dbReference>
<proteinExistence type="predicted"/>
<evidence type="ECO:0000256" key="1">
    <source>
        <dbReference type="SAM" id="MobiDB-lite"/>
    </source>
</evidence>
<feature type="compositionally biased region" description="Basic residues" evidence="1">
    <location>
        <begin position="291"/>
        <end position="300"/>
    </location>
</feature>
<organism evidence="3 4">
    <name type="scientific">Mycolicibacterium moriokaense</name>
    <dbReference type="NCBI Taxonomy" id="39691"/>
    <lineage>
        <taxon>Bacteria</taxon>
        <taxon>Bacillati</taxon>
        <taxon>Actinomycetota</taxon>
        <taxon>Actinomycetes</taxon>
        <taxon>Mycobacteriales</taxon>
        <taxon>Mycobacteriaceae</taxon>
        <taxon>Mycolicibacterium</taxon>
    </lineage>
</organism>